<keyword evidence="2" id="KW-0732">Signal</keyword>
<evidence type="ECO:0000313" key="5">
    <source>
        <dbReference type="WBParaSite" id="NBR_0000858101-mRNA-1"/>
    </source>
</evidence>
<name>A0A0N4XZH5_NIPBR</name>
<sequence length="111" mass="12707">MKTLLFTIGLLAVSALAFAEEETQQISKSGLEVLDKLRALRKEEDDALEAIEDLKEKDLIHKILDKEEAEADKLEESEDEPTRVKRAARRRRPARRALSRRRAAARRVSLI</sequence>
<dbReference type="STRING" id="27835.A0A0N4XZH5"/>
<feature type="region of interest" description="Disordered" evidence="1">
    <location>
        <begin position="69"/>
        <end position="111"/>
    </location>
</feature>
<feature type="chain" id="PRO_5043125126" evidence="2">
    <location>
        <begin position="20"/>
        <end position="111"/>
    </location>
</feature>
<evidence type="ECO:0000313" key="4">
    <source>
        <dbReference type="Proteomes" id="UP000271162"/>
    </source>
</evidence>
<dbReference type="WBParaSite" id="NBR_0000858101-mRNA-1">
    <property type="protein sequence ID" value="NBR_0000858101-mRNA-1"/>
    <property type="gene ID" value="NBR_0000858101"/>
</dbReference>
<evidence type="ECO:0000256" key="2">
    <source>
        <dbReference type="SAM" id="SignalP"/>
    </source>
</evidence>
<keyword evidence="4" id="KW-1185">Reference proteome</keyword>
<protein>
    <submittedName>
        <fullName evidence="5">Secreted protein</fullName>
    </submittedName>
</protein>
<reference evidence="3 4" key="2">
    <citation type="submission" date="2018-11" db="EMBL/GenBank/DDBJ databases">
        <authorList>
            <consortium name="Pathogen Informatics"/>
        </authorList>
    </citation>
    <scope>NUCLEOTIDE SEQUENCE [LARGE SCALE GENOMIC DNA]</scope>
</reference>
<evidence type="ECO:0000313" key="3">
    <source>
        <dbReference type="EMBL" id="VDL72171.1"/>
    </source>
</evidence>
<dbReference type="AlphaFoldDB" id="A0A0N4XZH5"/>
<reference evidence="5" key="1">
    <citation type="submission" date="2017-02" db="UniProtKB">
        <authorList>
            <consortium name="WormBaseParasite"/>
        </authorList>
    </citation>
    <scope>IDENTIFICATION</scope>
</reference>
<dbReference type="EMBL" id="UYSL01020023">
    <property type="protein sequence ID" value="VDL72171.1"/>
    <property type="molecule type" value="Genomic_DNA"/>
</dbReference>
<proteinExistence type="predicted"/>
<feature type="compositionally biased region" description="Basic residues" evidence="1">
    <location>
        <begin position="84"/>
        <end position="105"/>
    </location>
</feature>
<organism evidence="5">
    <name type="scientific">Nippostrongylus brasiliensis</name>
    <name type="common">Rat hookworm</name>
    <dbReference type="NCBI Taxonomy" id="27835"/>
    <lineage>
        <taxon>Eukaryota</taxon>
        <taxon>Metazoa</taxon>
        <taxon>Ecdysozoa</taxon>
        <taxon>Nematoda</taxon>
        <taxon>Chromadorea</taxon>
        <taxon>Rhabditida</taxon>
        <taxon>Rhabditina</taxon>
        <taxon>Rhabditomorpha</taxon>
        <taxon>Strongyloidea</taxon>
        <taxon>Heligmosomidae</taxon>
        <taxon>Nippostrongylus</taxon>
    </lineage>
</organism>
<gene>
    <name evidence="3" type="ORF">NBR_LOCUS8582</name>
</gene>
<dbReference type="Proteomes" id="UP000271162">
    <property type="component" value="Unassembled WGS sequence"/>
</dbReference>
<feature type="signal peptide" evidence="2">
    <location>
        <begin position="1"/>
        <end position="19"/>
    </location>
</feature>
<accession>A0A0N4XZH5</accession>
<evidence type="ECO:0000256" key="1">
    <source>
        <dbReference type="SAM" id="MobiDB-lite"/>
    </source>
</evidence>